<dbReference type="Pfam" id="PF13193">
    <property type="entry name" value="AMP-binding_C"/>
    <property type="match status" value="1"/>
</dbReference>
<evidence type="ECO:0000313" key="4">
    <source>
        <dbReference type="Proteomes" id="UP000031599"/>
    </source>
</evidence>
<dbReference type="FunFam" id="3.40.50.980:FF:000001">
    <property type="entry name" value="Non-ribosomal peptide synthetase"/>
    <property type="match status" value="1"/>
</dbReference>
<dbReference type="InterPro" id="IPR000873">
    <property type="entry name" value="AMP-dep_synth/lig_dom"/>
</dbReference>
<dbReference type="SUPFAM" id="SSF56801">
    <property type="entry name" value="Acetyl-CoA synthetase-like"/>
    <property type="match status" value="1"/>
</dbReference>
<comment type="caution">
    <text evidence="3">The sequence shown here is derived from an EMBL/GenBank/DDBJ whole genome shotgun (WGS) entry which is preliminary data.</text>
</comment>
<dbReference type="PRINTS" id="PR00154">
    <property type="entry name" value="AMPBINDING"/>
</dbReference>
<proteinExistence type="predicted"/>
<dbReference type="InterPro" id="IPR020459">
    <property type="entry name" value="AMP-binding"/>
</dbReference>
<gene>
    <name evidence="3" type="ORF">DB30_08088</name>
</gene>
<dbReference type="GO" id="GO:0044550">
    <property type="term" value="P:secondary metabolite biosynthetic process"/>
    <property type="evidence" value="ECO:0007669"/>
    <property type="project" value="TreeGrafter"/>
</dbReference>
<dbReference type="InterPro" id="IPR045851">
    <property type="entry name" value="AMP-bd_C_sf"/>
</dbReference>
<evidence type="ECO:0000259" key="1">
    <source>
        <dbReference type="Pfam" id="PF00501"/>
    </source>
</evidence>
<dbReference type="Proteomes" id="UP000031599">
    <property type="component" value="Unassembled WGS sequence"/>
</dbReference>
<reference evidence="3 4" key="1">
    <citation type="submission" date="2014-12" db="EMBL/GenBank/DDBJ databases">
        <title>Genome assembly of Enhygromyxa salina DSM 15201.</title>
        <authorList>
            <person name="Sharma G."/>
            <person name="Subramanian S."/>
        </authorList>
    </citation>
    <scope>NUCLEOTIDE SEQUENCE [LARGE SCALE GENOMIC DNA]</scope>
    <source>
        <strain evidence="3 4">DSM 15201</strain>
    </source>
</reference>
<dbReference type="AlphaFoldDB" id="A0A0C2CZW2"/>
<dbReference type="InterPro" id="IPR042099">
    <property type="entry name" value="ANL_N_sf"/>
</dbReference>
<dbReference type="InterPro" id="IPR025110">
    <property type="entry name" value="AMP-bd_C"/>
</dbReference>
<accession>A0A0C2CZW2</accession>
<dbReference type="Gene3D" id="3.40.50.12780">
    <property type="entry name" value="N-terminal domain of ligase-like"/>
    <property type="match status" value="1"/>
</dbReference>
<feature type="domain" description="AMP-binding enzyme C-terminal" evidence="2">
    <location>
        <begin position="407"/>
        <end position="479"/>
    </location>
</feature>
<organism evidence="3 4">
    <name type="scientific">Enhygromyxa salina</name>
    <dbReference type="NCBI Taxonomy" id="215803"/>
    <lineage>
        <taxon>Bacteria</taxon>
        <taxon>Pseudomonadati</taxon>
        <taxon>Myxococcota</taxon>
        <taxon>Polyangia</taxon>
        <taxon>Nannocystales</taxon>
        <taxon>Nannocystaceae</taxon>
        <taxon>Enhygromyxa</taxon>
    </lineage>
</organism>
<dbReference type="InterPro" id="IPR010071">
    <property type="entry name" value="AA_adenyl_dom"/>
</dbReference>
<name>A0A0C2CZW2_9BACT</name>
<dbReference type="Gene3D" id="3.30.300.30">
    <property type="match status" value="1"/>
</dbReference>
<feature type="domain" description="AMP-dependent synthetase/ligase" evidence="1">
    <location>
        <begin position="9"/>
        <end position="362"/>
    </location>
</feature>
<evidence type="ECO:0000313" key="3">
    <source>
        <dbReference type="EMBL" id="KIG13412.1"/>
    </source>
</evidence>
<dbReference type="CDD" id="cd05930">
    <property type="entry name" value="A_NRPS"/>
    <property type="match status" value="1"/>
</dbReference>
<dbReference type="GO" id="GO:0005737">
    <property type="term" value="C:cytoplasm"/>
    <property type="evidence" value="ECO:0007669"/>
    <property type="project" value="TreeGrafter"/>
</dbReference>
<dbReference type="GO" id="GO:0043041">
    <property type="term" value="P:amino acid activation for nonribosomal peptide biosynthetic process"/>
    <property type="evidence" value="ECO:0007669"/>
    <property type="project" value="TreeGrafter"/>
</dbReference>
<dbReference type="PANTHER" id="PTHR45527">
    <property type="entry name" value="NONRIBOSOMAL PEPTIDE SYNTHETASE"/>
    <property type="match status" value="1"/>
</dbReference>
<dbReference type="NCBIfam" id="TIGR01733">
    <property type="entry name" value="AA-adenyl-dom"/>
    <property type="match status" value="1"/>
</dbReference>
<evidence type="ECO:0000259" key="2">
    <source>
        <dbReference type="Pfam" id="PF13193"/>
    </source>
</evidence>
<dbReference type="RefSeq" id="WP_052555760.1">
    <property type="nucleotide sequence ID" value="NZ_JMCC02000098.1"/>
</dbReference>
<dbReference type="GO" id="GO:0031177">
    <property type="term" value="F:phosphopantetheine binding"/>
    <property type="evidence" value="ECO:0007669"/>
    <property type="project" value="TreeGrafter"/>
</dbReference>
<dbReference type="PANTHER" id="PTHR45527:SF1">
    <property type="entry name" value="FATTY ACID SYNTHASE"/>
    <property type="match status" value="1"/>
</dbReference>
<sequence length="497" mass="53705">MNLATLVIEAAQRTPHAIAVVGPDAQLSYTQLDEQAARLATALANAGVVASDRVALWLPKSARAVVAMQATLRLGAVYVPIDPESPPARACKIIADCTARCLVIDEHRASPLSGESATSVAVVRASDPAHTQAHTQARALPPVDLHPEQLAYILYTSGSTGTPKGVALSHRAALAFVSWAHAALAAAPSDHFSSHAPFHFDLSVLDLYVAFMAGARVCLIPAGLAYAPAQLVAFIRKHAITIWYSVPSALIMMMDHGGLLELESPPSRIVFAGEPFPIKHLRRLREQFSAVRLLNFYGPTETNVCTYHEVLTIDPARATPVPIGRACCADEAWAINADGEVAKPGETGELMVRGPTVMTGYWGRPPLGTHPYATGDIVRVLEDGVYEYVGRRDHMVKVRGMRIEIGEVEAALLEHPAINQVAVIVAGVALEARLVAFVCGPQRVSLLALKRHCAERLPRYMQVDEVRNLDQLPRTGNGKIDRKRLLESTKSQDKAHH</sequence>
<dbReference type="Pfam" id="PF00501">
    <property type="entry name" value="AMP-binding"/>
    <property type="match status" value="1"/>
</dbReference>
<dbReference type="EMBL" id="JMCC02000098">
    <property type="protein sequence ID" value="KIG13412.1"/>
    <property type="molecule type" value="Genomic_DNA"/>
</dbReference>
<protein>
    <submittedName>
        <fullName evidence="3">Non-ribosomal peptide synthetase</fullName>
    </submittedName>
</protein>
<dbReference type="InterPro" id="IPR020845">
    <property type="entry name" value="AMP-binding_CS"/>
</dbReference>
<dbReference type="PROSITE" id="PS00455">
    <property type="entry name" value="AMP_BINDING"/>
    <property type="match status" value="1"/>
</dbReference>